<sequence length="226" mass="25377">MHTGKWWWVTQKTGRTIIPVIISSDKTQLTVFRNKTAYPVYLTIGNIPKHIRRKPSRRAHVLLAYLPTAKLDHITNKAARRRTQANLFHACMGHILKPLEEYGITGLPMTSGDGAVRSGHPIFSNYVGDYPEQVLVTAVKTGECPECPVPPNELGNPESVRSPRELGKILEALDSVSQGPTAFAQACREAGCGMRTLQRPHRRLLQRHLFLSFYIFSTHSSHTLFN</sequence>
<evidence type="ECO:0000313" key="2">
    <source>
        <dbReference type="Proteomes" id="UP000053424"/>
    </source>
</evidence>
<reference evidence="1 2" key="1">
    <citation type="submission" date="2014-04" db="EMBL/GenBank/DDBJ databases">
        <authorList>
            <consortium name="DOE Joint Genome Institute"/>
            <person name="Kuo A."/>
            <person name="Gay G."/>
            <person name="Dore J."/>
            <person name="Kohler A."/>
            <person name="Nagy L.G."/>
            <person name="Floudas D."/>
            <person name="Copeland A."/>
            <person name="Barry K.W."/>
            <person name="Cichocki N."/>
            <person name="Veneault-Fourrey C."/>
            <person name="LaButti K."/>
            <person name="Lindquist E.A."/>
            <person name="Lipzen A."/>
            <person name="Lundell T."/>
            <person name="Morin E."/>
            <person name="Murat C."/>
            <person name="Sun H."/>
            <person name="Tunlid A."/>
            <person name="Henrissat B."/>
            <person name="Grigoriev I.V."/>
            <person name="Hibbett D.S."/>
            <person name="Martin F."/>
            <person name="Nordberg H.P."/>
            <person name="Cantor M.N."/>
            <person name="Hua S.X."/>
        </authorList>
    </citation>
    <scope>NUCLEOTIDE SEQUENCE [LARGE SCALE GENOMIC DNA]</scope>
    <source>
        <strain evidence="2">h7</strain>
    </source>
</reference>
<reference evidence="2" key="2">
    <citation type="submission" date="2015-01" db="EMBL/GenBank/DDBJ databases">
        <title>Evolutionary Origins and Diversification of the Mycorrhizal Mutualists.</title>
        <authorList>
            <consortium name="DOE Joint Genome Institute"/>
            <consortium name="Mycorrhizal Genomics Consortium"/>
            <person name="Kohler A."/>
            <person name="Kuo A."/>
            <person name="Nagy L.G."/>
            <person name="Floudas D."/>
            <person name="Copeland A."/>
            <person name="Barry K.W."/>
            <person name="Cichocki N."/>
            <person name="Veneault-Fourrey C."/>
            <person name="LaButti K."/>
            <person name="Lindquist E.A."/>
            <person name="Lipzen A."/>
            <person name="Lundell T."/>
            <person name="Morin E."/>
            <person name="Murat C."/>
            <person name="Riley R."/>
            <person name="Ohm R."/>
            <person name="Sun H."/>
            <person name="Tunlid A."/>
            <person name="Henrissat B."/>
            <person name="Grigoriev I.V."/>
            <person name="Hibbett D.S."/>
            <person name="Martin F."/>
        </authorList>
    </citation>
    <scope>NUCLEOTIDE SEQUENCE [LARGE SCALE GENOMIC DNA]</scope>
    <source>
        <strain evidence="2">h7</strain>
    </source>
</reference>
<organism evidence="1 2">
    <name type="scientific">Hebeloma cylindrosporum</name>
    <dbReference type="NCBI Taxonomy" id="76867"/>
    <lineage>
        <taxon>Eukaryota</taxon>
        <taxon>Fungi</taxon>
        <taxon>Dikarya</taxon>
        <taxon>Basidiomycota</taxon>
        <taxon>Agaricomycotina</taxon>
        <taxon>Agaricomycetes</taxon>
        <taxon>Agaricomycetidae</taxon>
        <taxon>Agaricales</taxon>
        <taxon>Agaricineae</taxon>
        <taxon>Hymenogastraceae</taxon>
        <taxon>Hebeloma</taxon>
    </lineage>
</organism>
<dbReference type="EMBL" id="KN831845">
    <property type="protein sequence ID" value="KIM34908.1"/>
    <property type="molecule type" value="Genomic_DNA"/>
</dbReference>
<dbReference type="STRING" id="686832.A0A0C2XA64"/>
<keyword evidence="2" id="KW-1185">Reference proteome</keyword>
<dbReference type="Proteomes" id="UP000053424">
    <property type="component" value="Unassembled WGS sequence"/>
</dbReference>
<accession>A0A0C2XA64</accession>
<dbReference type="InterPro" id="IPR041078">
    <property type="entry name" value="Plavaka"/>
</dbReference>
<gene>
    <name evidence="1" type="ORF">M413DRAFT_433860</name>
</gene>
<proteinExistence type="predicted"/>
<protein>
    <submittedName>
        <fullName evidence="1">Uncharacterized protein</fullName>
    </submittedName>
</protein>
<evidence type="ECO:0000313" key="1">
    <source>
        <dbReference type="EMBL" id="KIM34908.1"/>
    </source>
</evidence>
<dbReference type="AlphaFoldDB" id="A0A0C2XA64"/>
<dbReference type="Pfam" id="PF18759">
    <property type="entry name" value="Plavaka"/>
    <property type="match status" value="1"/>
</dbReference>
<name>A0A0C2XA64_HEBCY</name>
<dbReference type="OrthoDB" id="2418900at2759"/>
<dbReference type="HOGENOM" id="CLU_006344_8_3_1"/>